<protein>
    <submittedName>
        <fullName evidence="4">Phosphoesterase</fullName>
    </submittedName>
</protein>
<dbReference type="Pfam" id="PF00149">
    <property type="entry name" value="Metallophos"/>
    <property type="match status" value="1"/>
</dbReference>
<dbReference type="Proteomes" id="UP000321532">
    <property type="component" value="Unassembled WGS sequence"/>
</dbReference>
<dbReference type="Pfam" id="PF16656">
    <property type="entry name" value="Pur_ac_phosph_N"/>
    <property type="match status" value="1"/>
</dbReference>
<dbReference type="InterPro" id="IPR008963">
    <property type="entry name" value="Purple_acid_Pase-like_N"/>
</dbReference>
<dbReference type="InterPro" id="IPR004843">
    <property type="entry name" value="Calcineurin-like_PHP"/>
</dbReference>
<dbReference type="PANTHER" id="PTHR22953:SF153">
    <property type="entry name" value="PURPLE ACID PHOSPHATASE"/>
    <property type="match status" value="1"/>
</dbReference>
<feature type="domain" description="Purple acid phosphatase N-terminal" evidence="3">
    <location>
        <begin position="49"/>
        <end position="145"/>
    </location>
</feature>
<dbReference type="GO" id="GO:0046872">
    <property type="term" value="F:metal ion binding"/>
    <property type="evidence" value="ECO:0007669"/>
    <property type="project" value="InterPro"/>
</dbReference>
<dbReference type="SUPFAM" id="SSF49363">
    <property type="entry name" value="Purple acid phosphatase, N-terminal domain"/>
    <property type="match status" value="1"/>
</dbReference>
<keyword evidence="5" id="KW-1185">Reference proteome</keyword>
<feature type="domain" description="Calcineurin-like phosphoesterase" evidence="2">
    <location>
        <begin position="155"/>
        <end position="341"/>
    </location>
</feature>
<dbReference type="InterPro" id="IPR029052">
    <property type="entry name" value="Metallo-depent_PP-like"/>
</dbReference>
<evidence type="ECO:0000259" key="2">
    <source>
        <dbReference type="Pfam" id="PF00149"/>
    </source>
</evidence>
<dbReference type="PANTHER" id="PTHR22953">
    <property type="entry name" value="ACID PHOSPHATASE RELATED"/>
    <property type="match status" value="1"/>
</dbReference>
<reference evidence="4 5" key="1">
    <citation type="submission" date="2019-07" db="EMBL/GenBank/DDBJ databases">
        <title>Whole genome shotgun sequence of Adhaeribacter aerolatus NBRC 106133.</title>
        <authorList>
            <person name="Hosoyama A."/>
            <person name="Uohara A."/>
            <person name="Ohji S."/>
            <person name="Ichikawa N."/>
        </authorList>
    </citation>
    <scope>NUCLEOTIDE SEQUENCE [LARGE SCALE GENOMIC DNA]</scope>
    <source>
        <strain evidence="4 5">NBRC 106133</strain>
    </source>
</reference>
<dbReference type="Gene3D" id="3.60.21.10">
    <property type="match status" value="1"/>
</dbReference>
<dbReference type="EMBL" id="BJYS01000006">
    <property type="protein sequence ID" value="GEO03555.1"/>
    <property type="molecule type" value="Genomic_DNA"/>
</dbReference>
<organism evidence="4 5">
    <name type="scientific">Adhaeribacter aerolatus</name>
    <dbReference type="NCBI Taxonomy" id="670289"/>
    <lineage>
        <taxon>Bacteria</taxon>
        <taxon>Pseudomonadati</taxon>
        <taxon>Bacteroidota</taxon>
        <taxon>Cytophagia</taxon>
        <taxon>Cytophagales</taxon>
        <taxon>Hymenobacteraceae</taxon>
        <taxon>Adhaeribacter</taxon>
    </lineage>
</organism>
<dbReference type="SUPFAM" id="SSF56300">
    <property type="entry name" value="Metallo-dependent phosphatases"/>
    <property type="match status" value="1"/>
</dbReference>
<evidence type="ECO:0000256" key="1">
    <source>
        <dbReference type="ARBA" id="ARBA00022729"/>
    </source>
</evidence>
<comment type="caution">
    <text evidence="4">The sequence shown here is derived from an EMBL/GenBank/DDBJ whole genome shotgun (WGS) entry which is preliminary data.</text>
</comment>
<dbReference type="InterPro" id="IPR039331">
    <property type="entry name" value="PAPs-like"/>
</dbReference>
<evidence type="ECO:0000313" key="5">
    <source>
        <dbReference type="Proteomes" id="UP000321532"/>
    </source>
</evidence>
<keyword evidence="1" id="KW-0732">Signal</keyword>
<dbReference type="Gene3D" id="2.60.40.380">
    <property type="entry name" value="Purple acid phosphatase-like, N-terminal"/>
    <property type="match status" value="1"/>
</dbReference>
<dbReference type="InterPro" id="IPR015914">
    <property type="entry name" value="PAPs_N"/>
</dbReference>
<evidence type="ECO:0000313" key="4">
    <source>
        <dbReference type="EMBL" id="GEO03555.1"/>
    </source>
</evidence>
<dbReference type="GO" id="GO:0003993">
    <property type="term" value="F:acid phosphatase activity"/>
    <property type="evidence" value="ECO:0007669"/>
    <property type="project" value="InterPro"/>
</dbReference>
<dbReference type="AlphaFoldDB" id="A0A512AV25"/>
<sequence>MGHMRMKLFVLNIFNLLWISAWLLPLPVQAQKPGKTEIKRVNATPGPRPDRIILTWQTDPTTSQTVTWRTDNSVTTPKAEIALADASANFANYAKALPAQTEPLKTQSGEALYHSVNFSSLSPNTLYAYRVGDGTYWSEWFQFRTASQEPEPFSFIYFGDVQNQVLSQWSRVIRAAYAEMPKAKFMLYVGDLINHPEDDTEWQEWFTAGSFIHATIPSILVAGNHEYTRNAVYLPRITRHWAAQFNLPDNGIKSEPDLVYYTDYQDLRIISLNSYWKVPAQAKWLEEILKNNPKKWTVVTCHYPVQSTAIGRENENLLKHWQPILDKYKVDLVLQGHDHTYARGTSSSAKENKEEFKTAPVYVVSISGPKMYTLGNKEWIGRGAENTQLYQIITIEQDKLIYKSITTTGELYDAFELHKQQGEAARVTELKTTNKAERRFTNTLKAPTK</sequence>
<gene>
    <name evidence="4" type="ORF">AAE02nite_12190</name>
</gene>
<name>A0A512AV25_9BACT</name>
<accession>A0A512AV25</accession>
<proteinExistence type="predicted"/>
<evidence type="ECO:0000259" key="3">
    <source>
        <dbReference type="Pfam" id="PF16656"/>
    </source>
</evidence>